<evidence type="ECO:0000313" key="7">
    <source>
        <dbReference type="Proteomes" id="UP000320766"/>
    </source>
</evidence>
<dbReference type="Pfam" id="PF02662">
    <property type="entry name" value="FlpD"/>
    <property type="match status" value="1"/>
</dbReference>
<accession>A0A520KXH5</accession>
<keyword evidence="4" id="KW-0411">Iron-sulfur</keyword>
<dbReference type="AlphaFoldDB" id="A0A520KXH5"/>
<keyword evidence="3" id="KW-0408">Iron</keyword>
<dbReference type="EMBL" id="RXIL01000055">
    <property type="protein sequence ID" value="RZN70426.1"/>
    <property type="molecule type" value="Genomic_DNA"/>
</dbReference>
<dbReference type="Proteomes" id="UP000320766">
    <property type="component" value="Unassembled WGS sequence"/>
</dbReference>
<evidence type="ECO:0000313" key="6">
    <source>
        <dbReference type="EMBL" id="RZN70426.1"/>
    </source>
</evidence>
<sequence>MWAEERKENFEPKIIAFICNWCTYAAADLAGVSRIQYLPNVRIIRVMCSGRVDPSFIVRAFLEGADGVLVSGCWPGDCHYVSGNEEAKRRMDFLEKILPMAGVNPKRFKLQWVSASEGKAWAESVDSMVEQVKEAYAEDKKKLEGLKNIPAATA</sequence>
<feature type="domain" description="F420-non-reducing hydrogenase iron-sulfur subunit D" evidence="5">
    <location>
        <begin position="14"/>
        <end position="134"/>
    </location>
</feature>
<name>A0A520KXH5_9EURY</name>
<evidence type="ECO:0000259" key="5">
    <source>
        <dbReference type="Pfam" id="PF02662"/>
    </source>
</evidence>
<comment type="caution">
    <text evidence="6">The sequence shown here is derived from an EMBL/GenBank/DDBJ whole genome shotgun (WGS) entry which is preliminary data.</text>
</comment>
<organism evidence="6 7">
    <name type="scientific">Candidatus Methanolliviera hydrocarbonicum</name>
    <dbReference type="NCBI Taxonomy" id="2491085"/>
    <lineage>
        <taxon>Archaea</taxon>
        <taxon>Methanobacteriati</taxon>
        <taxon>Methanobacteriota</taxon>
        <taxon>Candidatus Methanoliparia</taxon>
        <taxon>Candidatus Methanoliparales</taxon>
        <taxon>Candidatus Methanollivieraceae</taxon>
        <taxon>Candidatus Methanolliviera</taxon>
    </lineage>
</organism>
<evidence type="ECO:0000256" key="2">
    <source>
        <dbReference type="ARBA" id="ARBA00023002"/>
    </source>
</evidence>
<keyword evidence="1" id="KW-0479">Metal-binding</keyword>
<evidence type="ECO:0000256" key="4">
    <source>
        <dbReference type="ARBA" id="ARBA00023014"/>
    </source>
</evidence>
<dbReference type="InterPro" id="IPR003813">
    <property type="entry name" value="MvhD/FlpD"/>
</dbReference>
<protein>
    <submittedName>
        <fullName evidence="6">Hydrogenase iron-sulfur subunit</fullName>
    </submittedName>
</protein>
<dbReference type="GO" id="GO:0046872">
    <property type="term" value="F:metal ion binding"/>
    <property type="evidence" value="ECO:0007669"/>
    <property type="project" value="UniProtKB-KW"/>
</dbReference>
<dbReference type="GO" id="GO:0016491">
    <property type="term" value="F:oxidoreductase activity"/>
    <property type="evidence" value="ECO:0007669"/>
    <property type="project" value="UniProtKB-KW"/>
</dbReference>
<gene>
    <name evidence="6" type="ORF">EF807_03360</name>
</gene>
<dbReference type="GO" id="GO:0051536">
    <property type="term" value="F:iron-sulfur cluster binding"/>
    <property type="evidence" value="ECO:0007669"/>
    <property type="project" value="UniProtKB-KW"/>
</dbReference>
<proteinExistence type="predicted"/>
<keyword evidence="2" id="KW-0560">Oxidoreductase</keyword>
<reference evidence="6 7" key="1">
    <citation type="journal article" date="2019" name="Nat. Microbiol.">
        <title>Wide diversity of methane and short-chain alkane metabolisms in uncultured archaea.</title>
        <authorList>
            <person name="Borrel G."/>
            <person name="Adam P.S."/>
            <person name="McKay L.J."/>
            <person name="Chen L.X."/>
            <person name="Sierra-Garcia I.N."/>
            <person name="Sieber C.M."/>
            <person name="Letourneur Q."/>
            <person name="Ghozlane A."/>
            <person name="Andersen G.L."/>
            <person name="Li W.J."/>
            <person name="Hallam S.J."/>
            <person name="Muyzer G."/>
            <person name="de Oliveira V.M."/>
            <person name="Inskeep W.P."/>
            <person name="Banfield J.F."/>
            <person name="Gribaldo S."/>
        </authorList>
    </citation>
    <scope>NUCLEOTIDE SEQUENCE [LARGE SCALE GENOMIC DNA]</scope>
    <source>
        <strain evidence="6">NM1b</strain>
    </source>
</reference>
<evidence type="ECO:0000256" key="1">
    <source>
        <dbReference type="ARBA" id="ARBA00022723"/>
    </source>
</evidence>
<evidence type="ECO:0000256" key="3">
    <source>
        <dbReference type="ARBA" id="ARBA00023004"/>
    </source>
</evidence>